<name>A0A0R1KNB8_9LACO</name>
<protein>
    <recommendedName>
        <fullName evidence="4">DUF3021 domain-containing protein</fullName>
    </recommendedName>
</protein>
<dbReference type="EMBL" id="AZDZ01000002">
    <property type="protein sequence ID" value="KRK80791.1"/>
    <property type="molecule type" value="Genomic_DNA"/>
</dbReference>
<keyword evidence="1" id="KW-1133">Transmembrane helix</keyword>
<evidence type="ECO:0000256" key="1">
    <source>
        <dbReference type="SAM" id="Phobius"/>
    </source>
</evidence>
<comment type="caution">
    <text evidence="2">The sequence shown here is derived from an EMBL/GenBank/DDBJ whole genome shotgun (WGS) entry which is preliminary data.</text>
</comment>
<keyword evidence="1" id="KW-0812">Transmembrane</keyword>
<accession>A0A0R1KNB8</accession>
<reference evidence="2 3" key="1">
    <citation type="journal article" date="2015" name="Genome Announc.">
        <title>Expanding the biotechnology potential of lactobacilli through comparative genomics of 213 strains and associated genera.</title>
        <authorList>
            <person name="Sun Z."/>
            <person name="Harris H.M."/>
            <person name="McCann A."/>
            <person name="Guo C."/>
            <person name="Argimon S."/>
            <person name="Zhang W."/>
            <person name="Yang X."/>
            <person name="Jeffery I.B."/>
            <person name="Cooney J.C."/>
            <person name="Kagawa T.F."/>
            <person name="Liu W."/>
            <person name="Song Y."/>
            <person name="Salvetti E."/>
            <person name="Wrobel A."/>
            <person name="Rasinkangas P."/>
            <person name="Parkhill J."/>
            <person name="Rea M.C."/>
            <person name="O'Sullivan O."/>
            <person name="Ritari J."/>
            <person name="Douillard F.P."/>
            <person name="Paul Ross R."/>
            <person name="Yang R."/>
            <person name="Briner A.E."/>
            <person name="Felis G.E."/>
            <person name="de Vos W.M."/>
            <person name="Barrangou R."/>
            <person name="Klaenhammer T.R."/>
            <person name="Caufield P.W."/>
            <person name="Cui Y."/>
            <person name="Zhang H."/>
            <person name="O'Toole P.W."/>
        </authorList>
    </citation>
    <scope>NUCLEOTIDE SEQUENCE [LARGE SCALE GENOMIC DNA]</scope>
    <source>
        <strain evidence="2 3">DSM 19682</strain>
    </source>
</reference>
<gene>
    <name evidence="2" type="ORF">FD03_GL000923</name>
</gene>
<evidence type="ECO:0000313" key="2">
    <source>
        <dbReference type="EMBL" id="KRK80791.1"/>
    </source>
</evidence>
<organism evidence="2 3">
    <name type="scientific">Companilactobacillus nodensis DSM 19682 = JCM 14932 = NBRC 107160</name>
    <dbReference type="NCBI Taxonomy" id="1423775"/>
    <lineage>
        <taxon>Bacteria</taxon>
        <taxon>Bacillati</taxon>
        <taxon>Bacillota</taxon>
        <taxon>Bacilli</taxon>
        <taxon>Lactobacillales</taxon>
        <taxon>Lactobacillaceae</taxon>
        <taxon>Companilactobacillus</taxon>
    </lineage>
</organism>
<sequence length="62" mass="7230">MVITIIIVGLMMFTAGWQIINHKLDFIFTVVIMYAIVWLIMYLSDIVGTKKINEAIRKRKSK</sequence>
<keyword evidence="3" id="KW-1185">Reference proteome</keyword>
<evidence type="ECO:0008006" key="4">
    <source>
        <dbReference type="Google" id="ProtNLM"/>
    </source>
</evidence>
<evidence type="ECO:0000313" key="3">
    <source>
        <dbReference type="Proteomes" id="UP000051248"/>
    </source>
</evidence>
<dbReference type="Proteomes" id="UP000051248">
    <property type="component" value="Unassembled WGS sequence"/>
</dbReference>
<keyword evidence="1" id="KW-0472">Membrane</keyword>
<proteinExistence type="predicted"/>
<dbReference type="PATRIC" id="fig|1423775.4.peg.950"/>
<dbReference type="eggNOG" id="ENOG50321HB">
    <property type="taxonomic scope" value="Bacteria"/>
</dbReference>
<feature type="transmembrane region" description="Helical" evidence="1">
    <location>
        <begin position="26"/>
        <end position="48"/>
    </location>
</feature>
<dbReference type="AlphaFoldDB" id="A0A0R1KNB8"/>
<dbReference type="STRING" id="1423775.FD03_GL000923"/>